<evidence type="ECO:0000313" key="1">
    <source>
        <dbReference type="EMBL" id="KAF7312425.1"/>
    </source>
</evidence>
<sequence>MGSIDGLTAEQKANLSSMGYAHTYMDMDGLNLTLLMAWPSDAEMRLDSQNALTEATELLRLLGIDGHAMLAKHVEPTPPKPPIVISRPPQTLVALSYLSTTRRFLAALPDSTDASLDILRSDIQSHLATTMTSANNDFSESEAIPSINEALVLVVKQGSRTAFAARSIRRHGRLSTILSNPKSPINEDNKPSLRDRLKAKLDALAPGFLPANKTTGAGRQVRHTGMFHSQEGGARAANKETVKKVAASNFLRLRGQALQGHMYLHESVCNANITPYNPLKAGHFLIAFHPHCGGMVIGEVITMYEKSTMHDWVSHIDNAGKPSYLYIMTYTGLTAKQFWLALLHDMLHVEVPDHFANPPNPHRLLPCIVYQQHLTQYLS</sequence>
<gene>
    <name evidence="1" type="ORF">MIND_00256000</name>
</gene>
<dbReference type="EMBL" id="JACAZF010000002">
    <property type="protein sequence ID" value="KAF7312425.1"/>
    <property type="molecule type" value="Genomic_DNA"/>
</dbReference>
<dbReference type="Proteomes" id="UP000636479">
    <property type="component" value="Unassembled WGS sequence"/>
</dbReference>
<keyword evidence="2" id="KW-1185">Reference proteome</keyword>
<dbReference type="GeneID" id="59341954"/>
<reference evidence="1" key="1">
    <citation type="submission" date="2020-05" db="EMBL/GenBank/DDBJ databases">
        <title>Mycena genomes resolve the evolution of fungal bioluminescence.</title>
        <authorList>
            <person name="Tsai I.J."/>
        </authorList>
    </citation>
    <scope>NUCLEOTIDE SEQUENCE</scope>
    <source>
        <strain evidence="1">171206Taipei</strain>
    </source>
</reference>
<dbReference type="RefSeq" id="XP_037224533.1">
    <property type="nucleotide sequence ID" value="XM_037359438.1"/>
</dbReference>
<protein>
    <submittedName>
        <fullName evidence="1">Uncharacterized protein</fullName>
    </submittedName>
</protein>
<accession>A0A8H6T5F8</accession>
<comment type="caution">
    <text evidence="1">The sequence shown here is derived from an EMBL/GenBank/DDBJ whole genome shotgun (WGS) entry which is preliminary data.</text>
</comment>
<proteinExistence type="predicted"/>
<organism evidence="1 2">
    <name type="scientific">Mycena indigotica</name>
    <dbReference type="NCBI Taxonomy" id="2126181"/>
    <lineage>
        <taxon>Eukaryota</taxon>
        <taxon>Fungi</taxon>
        <taxon>Dikarya</taxon>
        <taxon>Basidiomycota</taxon>
        <taxon>Agaricomycotina</taxon>
        <taxon>Agaricomycetes</taxon>
        <taxon>Agaricomycetidae</taxon>
        <taxon>Agaricales</taxon>
        <taxon>Marasmiineae</taxon>
        <taxon>Mycenaceae</taxon>
        <taxon>Mycena</taxon>
    </lineage>
</organism>
<name>A0A8H6T5F8_9AGAR</name>
<evidence type="ECO:0000313" key="2">
    <source>
        <dbReference type="Proteomes" id="UP000636479"/>
    </source>
</evidence>
<dbReference type="AlphaFoldDB" id="A0A8H6T5F8"/>
<dbReference type="OrthoDB" id="3056397at2759"/>